<protein>
    <submittedName>
        <fullName evidence="1">Uncharacterized protein</fullName>
    </submittedName>
</protein>
<sequence length="170" mass="19525">MKNEYIKTPAIQIDYQAMLDALIEKTNEVYYKNKDSLRLGLPSTIRELRTVGFFVGRQSGKTETIIDFISKKQLGECLLIVKDDFTQRSLTAKYNKKNSTTTIVPHLSTCTLRDKVKHGAEPEKELYERIKYILIDDASYTLNFMGVTDANFMQWVANNFAEDVLVIRIG</sequence>
<proteinExistence type="predicted"/>
<dbReference type="Proteomes" id="UP000294134">
    <property type="component" value="Segment"/>
</dbReference>
<reference evidence="1 2" key="1">
    <citation type="submission" date="2019-02" db="EMBL/GenBank/DDBJ databases">
        <authorList>
            <person name="Frampton R.A."/>
            <person name="Wojtus J.K."/>
            <person name="Fineran P.C."/>
            <person name="Hendrickson H.L."/>
        </authorList>
    </citation>
    <scope>NUCLEOTIDE SEQUENCE [LARGE SCALE GENOMIC DNA]</scope>
</reference>
<keyword evidence="2" id="KW-1185">Reference proteome</keyword>
<name>A0A481W6S9_9CAUD</name>
<evidence type="ECO:0000313" key="2">
    <source>
        <dbReference type="Proteomes" id="UP000294134"/>
    </source>
</evidence>
<gene>
    <name evidence="1" type="ORF">PSA21_401</name>
</gene>
<organism evidence="1 2">
    <name type="scientific">Pseudomonas phage Psa21</name>
    <dbReference type="NCBI Taxonomy" id="2530023"/>
    <lineage>
        <taxon>Viruses</taxon>
        <taxon>Duplodnaviria</taxon>
        <taxon>Heunggongvirae</taxon>
        <taxon>Uroviricota</taxon>
        <taxon>Caudoviricetes</taxon>
        <taxon>Chimalliviridae</taxon>
        <taxon>Tepukevirus</taxon>
        <taxon>Tepukevirus Psa21</taxon>
    </lineage>
</organism>
<dbReference type="EMBL" id="MK552327">
    <property type="protein sequence ID" value="QBJ02927.1"/>
    <property type="molecule type" value="Genomic_DNA"/>
</dbReference>
<evidence type="ECO:0000313" key="1">
    <source>
        <dbReference type="EMBL" id="QBJ02927.1"/>
    </source>
</evidence>
<accession>A0A481W6S9</accession>